<dbReference type="GO" id="GO:0061817">
    <property type="term" value="P:endoplasmic reticulum-plasma membrane tethering"/>
    <property type="evidence" value="ECO:0007669"/>
    <property type="project" value="TreeGrafter"/>
</dbReference>
<dbReference type="InterPro" id="IPR000535">
    <property type="entry name" value="MSP_dom"/>
</dbReference>
<dbReference type="Gene3D" id="2.40.10.10">
    <property type="entry name" value="Trypsin-like serine proteases"/>
    <property type="match status" value="1"/>
</dbReference>
<evidence type="ECO:0000313" key="10">
    <source>
        <dbReference type="Proteomes" id="UP000494163"/>
    </source>
</evidence>
<dbReference type="Pfam" id="PF00635">
    <property type="entry name" value="Motile_Sperm"/>
    <property type="match status" value="1"/>
</dbReference>
<comment type="similarity">
    <text evidence="2">Belongs to the VAMP-associated protein (VAP) (TC 9.B.17) family.</text>
</comment>
<dbReference type="InterPro" id="IPR008962">
    <property type="entry name" value="PapD-like_sf"/>
</dbReference>
<evidence type="ECO:0000313" key="9">
    <source>
        <dbReference type="EMBL" id="ALC40146.1"/>
    </source>
</evidence>
<dbReference type="EMBL" id="CP012523">
    <property type="protein sequence ID" value="ALC40146.1"/>
    <property type="molecule type" value="Genomic_DNA"/>
</dbReference>
<evidence type="ECO:0000256" key="1">
    <source>
        <dbReference type="ARBA" id="ARBA00004211"/>
    </source>
</evidence>
<feature type="domain" description="Peptidase S1" evidence="8">
    <location>
        <begin position="208"/>
        <end position="273"/>
    </location>
</feature>
<evidence type="ECO:0000256" key="2">
    <source>
        <dbReference type="ARBA" id="ARBA00008932"/>
    </source>
</evidence>
<dbReference type="Pfam" id="PF00089">
    <property type="entry name" value="Trypsin"/>
    <property type="match status" value="1"/>
</dbReference>
<dbReference type="Gene3D" id="2.60.40.10">
    <property type="entry name" value="Immunoglobulins"/>
    <property type="match status" value="1"/>
</dbReference>
<reference evidence="9 10" key="1">
    <citation type="submission" date="2015-08" db="EMBL/GenBank/DDBJ databases">
        <title>Ancestral chromatin configuration constrains chromatin evolution on differentiating sex chromosomes in Drosophila.</title>
        <authorList>
            <person name="Zhou Q."/>
            <person name="Bachtrog D."/>
        </authorList>
    </citation>
    <scope>NUCLEOTIDE SEQUENCE [LARGE SCALE GENOMIC DNA]</scope>
    <source>
        <tissue evidence="9">Whole larvae</tissue>
    </source>
</reference>
<dbReference type="PANTHER" id="PTHR10809:SF6">
    <property type="entry name" value="AT11025P-RELATED"/>
    <property type="match status" value="1"/>
</dbReference>
<feature type="transmembrane region" description="Helical" evidence="6">
    <location>
        <begin position="183"/>
        <end position="201"/>
    </location>
</feature>
<dbReference type="OrthoDB" id="10022288at2759"/>
<protein>
    <submittedName>
        <fullName evidence="9">CG42658</fullName>
    </submittedName>
</protein>
<dbReference type="SUPFAM" id="SSF50494">
    <property type="entry name" value="Trypsin-like serine proteases"/>
    <property type="match status" value="1"/>
</dbReference>
<dbReference type="InterPro" id="IPR043504">
    <property type="entry name" value="Peptidase_S1_PA_chymotrypsin"/>
</dbReference>
<dbReference type="SUPFAM" id="SSF49354">
    <property type="entry name" value="PapD-like"/>
    <property type="match status" value="1"/>
</dbReference>
<dbReference type="InterPro" id="IPR013783">
    <property type="entry name" value="Ig-like_fold"/>
</dbReference>
<accession>A0A0M4E6V9</accession>
<dbReference type="GO" id="GO:0090158">
    <property type="term" value="P:endoplasmic reticulum membrane organization"/>
    <property type="evidence" value="ECO:0007669"/>
    <property type="project" value="TreeGrafter"/>
</dbReference>
<dbReference type="GO" id="GO:0033149">
    <property type="term" value="F:FFAT motif binding"/>
    <property type="evidence" value="ECO:0007669"/>
    <property type="project" value="TreeGrafter"/>
</dbReference>
<dbReference type="InterPro" id="IPR016763">
    <property type="entry name" value="VAP"/>
</dbReference>
<evidence type="ECO:0000256" key="3">
    <source>
        <dbReference type="ARBA" id="ARBA00022692"/>
    </source>
</evidence>
<keyword evidence="4 6" id="KW-1133">Transmembrane helix</keyword>
<comment type="subcellular location">
    <subcellularLocation>
        <location evidence="1">Membrane</location>
        <topology evidence="1">Single-pass type IV membrane protein</topology>
    </subcellularLocation>
</comment>
<dbReference type="STRING" id="30019.A0A0M4E6V9"/>
<gene>
    <name evidence="9" type="ORF">Dbus_chr2Lg2231</name>
</gene>
<keyword evidence="3 6" id="KW-0812">Transmembrane</keyword>
<dbReference type="AlphaFoldDB" id="A0A0M4E6V9"/>
<evidence type="ECO:0000256" key="4">
    <source>
        <dbReference type="ARBA" id="ARBA00022989"/>
    </source>
</evidence>
<organism evidence="9 10">
    <name type="scientific">Drosophila busckii</name>
    <name type="common">Fruit fly</name>
    <dbReference type="NCBI Taxonomy" id="30019"/>
    <lineage>
        <taxon>Eukaryota</taxon>
        <taxon>Metazoa</taxon>
        <taxon>Ecdysozoa</taxon>
        <taxon>Arthropoda</taxon>
        <taxon>Hexapoda</taxon>
        <taxon>Insecta</taxon>
        <taxon>Pterygota</taxon>
        <taxon>Neoptera</taxon>
        <taxon>Endopterygota</taxon>
        <taxon>Diptera</taxon>
        <taxon>Brachycera</taxon>
        <taxon>Muscomorpha</taxon>
        <taxon>Ephydroidea</taxon>
        <taxon>Drosophilidae</taxon>
        <taxon>Drosophila</taxon>
    </lineage>
</organism>
<dbReference type="InterPro" id="IPR033116">
    <property type="entry name" value="TRYPSIN_SER"/>
</dbReference>
<dbReference type="GO" id="GO:0005886">
    <property type="term" value="C:plasma membrane"/>
    <property type="evidence" value="ECO:0007669"/>
    <property type="project" value="TreeGrafter"/>
</dbReference>
<sequence length="281" mass="31112">MSEFKSQLLFNVNPKQLIFYAPYDRKQRRLITILNPTAQRLLFKVRCTTPLHYSVSPNSGSVAAYSTVEISVTLSHFDYNNQLHEGHRFCVQCMPAPDDCLATGESVLSLFKQVPNREQLSVRIPVELQPTPIGIENLDLDCLLLHDVQDLLNNLRPLGGNCVDMLQQLPHMPQPSRKSTNRFMWLLLIVFLVLTAASGAVNTTIEGCETNGVVLCVINPGKSACDGDSGGPLVSDNKLVGLVSVGYECGSLTIPSYFANIFMFREWIQNIALRTKNGSGL</sequence>
<keyword evidence="5 6" id="KW-0472">Membrane</keyword>
<evidence type="ECO:0000259" key="7">
    <source>
        <dbReference type="PROSITE" id="PS50202"/>
    </source>
</evidence>
<evidence type="ECO:0000256" key="5">
    <source>
        <dbReference type="ARBA" id="ARBA00023136"/>
    </source>
</evidence>
<feature type="domain" description="MSP" evidence="7">
    <location>
        <begin position="9"/>
        <end position="129"/>
    </location>
</feature>
<dbReference type="GO" id="GO:0004252">
    <property type="term" value="F:serine-type endopeptidase activity"/>
    <property type="evidence" value="ECO:0007669"/>
    <property type="project" value="InterPro"/>
</dbReference>
<dbReference type="GO" id="GO:0005789">
    <property type="term" value="C:endoplasmic reticulum membrane"/>
    <property type="evidence" value="ECO:0007669"/>
    <property type="project" value="InterPro"/>
</dbReference>
<dbReference type="Proteomes" id="UP000494163">
    <property type="component" value="Chromosome 2L"/>
</dbReference>
<dbReference type="PANTHER" id="PTHR10809">
    <property type="entry name" value="VESICLE-ASSOCIATED MEMBRANE PROTEIN-ASSOCIATED PROTEIN"/>
    <property type="match status" value="1"/>
</dbReference>
<dbReference type="GO" id="GO:0006508">
    <property type="term" value="P:proteolysis"/>
    <property type="evidence" value="ECO:0007669"/>
    <property type="project" value="InterPro"/>
</dbReference>
<dbReference type="InterPro" id="IPR001254">
    <property type="entry name" value="Trypsin_dom"/>
</dbReference>
<evidence type="ECO:0000259" key="8">
    <source>
        <dbReference type="PROSITE" id="PS50240"/>
    </source>
</evidence>
<evidence type="ECO:0000256" key="6">
    <source>
        <dbReference type="SAM" id="Phobius"/>
    </source>
</evidence>
<keyword evidence="10" id="KW-1185">Reference proteome</keyword>
<proteinExistence type="inferred from homology"/>
<dbReference type="PROSITE" id="PS50202">
    <property type="entry name" value="MSP"/>
    <property type="match status" value="1"/>
</dbReference>
<dbReference type="InterPro" id="IPR009003">
    <property type="entry name" value="Peptidase_S1_PA"/>
</dbReference>
<name>A0A0M4E6V9_DROBS</name>
<dbReference type="PROSITE" id="PS50240">
    <property type="entry name" value="TRYPSIN_DOM"/>
    <property type="match status" value="1"/>
</dbReference>
<dbReference type="PROSITE" id="PS00135">
    <property type="entry name" value="TRYPSIN_SER"/>
    <property type="match status" value="1"/>
</dbReference>